<dbReference type="Pfam" id="PF07914">
    <property type="entry name" value="DUF1679"/>
    <property type="match status" value="1"/>
</dbReference>
<dbReference type="Gene3D" id="3.90.1200.10">
    <property type="match status" value="1"/>
</dbReference>
<dbReference type="SUPFAM" id="SSF56112">
    <property type="entry name" value="Protein kinase-like (PK-like)"/>
    <property type="match status" value="1"/>
</dbReference>
<dbReference type="InterPro" id="IPR015897">
    <property type="entry name" value="CHK_kinase-like"/>
</dbReference>
<dbReference type="AlphaFoldDB" id="A0A914QRH9"/>
<feature type="domain" description="CHK kinase-like" evidence="1">
    <location>
        <begin position="161"/>
        <end position="339"/>
    </location>
</feature>
<name>A0A914QRH9_9BILA</name>
<reference evidence="3" key="1">
    <citation type="submission" date="2022-11" db="UniProtKB">
        <authorList>
            <consortium name="WormBaseParasite"/>
        </authorList>
    </citation>
    <scope>IDENTIFICATION</scope>
</reference>
<dbReference type="PANTHER" id="PTHR23020">
    <property type="entry name" value="UNCHARACTERIZED NUCLEAR HORMONE RECEPTOR-RELATED"/>
    <property type="match status" value="1"/>
</dbReference>
<evidence type="ECO:0000313" key="3">
    <source>
        <dbReference type="WBParaSite" id="PDA_v2.g29995.t1"/>
    </source>
</evidence>
<dbReference type="PANTHER" id="PTHR23020:SF41">
    <property type="entry name" value="AMINOGLYCOSIDE PHOSPHOTRANSFERASE DOMAIN-CONTAINING PROTEIN"/>
    <property type="match status" value="1"/>
</dbReference>
<proteinExistence type="predicted"/>
<dbReference type="Proteomes" id="UP000887578">
    <property type="component" value="Unplaced"/>
</dbReference>
<dbReference type="WBParaSite" id="PDA_v2.g29995.t1">
    <property type="protein sequence ID" value="PDA_v2.g29995.t1"/>
    <property type="gene ID" value="PDA_v2.g29995"/>
</dbReference>
<evidence type="ECO:0000313" key="2">
    <source>
        <dbReference type="Proteomes" id="UP000887578"/>
    </source>
</evidence>
<evidence type="ECO:0000259" key="1">
    <source>
        <dbReference type="SMART" id="SM00587"/>
    </source>
</evidence>
<keyword evidence="2" id="KW-1185">Reference proteome</keyword>
<dbReference type="SMART" id="SM00587">
    <property type="entry name" value="CHK"/>
    <property type="match status" value="1"/>
</dbReference>
<dbReference type="InterPro" id="IPR012877">
    <property type="entry name" value="Dhs-27"/>
</dbReference>
<dbReference type="InterPro" id="IPR011009">
    <property type="entry name" value="Kinase-like_dom_sf"/>
</dbReference>
<protein>
    <submittedName>
        <fullName evidence="3">CHK kinase-like domain-containing protein</fullName>
    </submittedName>
</protein>
<dbReference type="InterPro" id="IPR052961">
    <property type="entry name" value="Oxido-Kinase-like_Enzymes"/>
</dbReference>
<sequence>MTLEKEIPDTVDLKKPIYGKTFTVEWLLDSLRKNDKIYQKLHGDRAVKDVTFYDVSGGKGFLSVVLRCTVKFIDSISEKDVYHTILKVPGLESIEEATKKCDYDIDEETQKKSEEAKNAFVENSHKFECEFYNILAPLLDTPCPKVYKALDYKVGEKEGVIHMEDLTLRGKTISYFDNINLTQVKGVIQHFAHMHYKNLTIDQSIWRGKFMKNQETLAAITEHIDLMITPMIKSSKREEDLAPFVDKLRKFYSNKEYALYSSKQSYIDLEMPPVLVHGDMHSGNIMWGIDEDGNIQNDLAAFVDWQIMHEGISIMGYTKSNTYVILRFTNVRFGKIFDTLL</sequence>
<organism evidence="2 3">
    <name type="scientific">Panagrolaimus davidi</name>
    <dbReference type="NCBI Taxonomy" id="227884"/>
    <lineage>
        <taxon>Eukaryota</taxon>
        <taxon>Metazoa</taxon>
        <taxon>Ecdysozoa</taxon>
        <taxon>Nematoda</taxon>
        <taxon>Chromadorea</taxon>
        <taxon>Rhabditida</taxon>
        <taxon>Tylenchina</taxon>
        <taxon>Panagrolaimomorpha</taxon>
        <taxon>Panagrolaimoidea</taxon>
        <taxon>Panagrolaimidae</taxon>
        <taxon>Panagrolaimus</taxon>
    </lineage>
</organism>
<accession>A0A914QRH9</accession>